<organism evidence="2 3">
    <name type="scientific">Segniliparus rotundus (strain ATCC BAA-972 / CDC 1076 / CIP 108378 / DSM 44985 / JCM 13578)</name>
    <dbReference type="NCBI Taxonomy" id="640132"/>
    <lineage>
        <taxon>Bacteria</taxon>
        <taxon>Bacillati</taxon>
        <taxon>Actinomycetota</taxon>
        <taxon>Actinomycetes</taxon>
        <taxon>Mycobacteriales</taxon>
        <taxon>Segniliparaceae</taxon>
        <taxon>Segniliparus</taxon>
    </lineage>
</organism>
<protein>
    <recommendedName>
        <fullName evidence="4">Secreted protein</fullName>
    </recommendedName>
</protein>
<evidence type="ECO:0000313" key="2">
    <source>
        <dbReference type="EMBL" id="ADG98326.1"/>
    </source>
</evidence>
<dbReference type="STRING" id="640132.Srot_1866"/>
<name>D6Z8P6_SEGRD</name>
<dbReference type="KEGG" id="srt:Srot_1866"/>
<dbReference type="HOGENOM" id="CLU_2720042_0_0_11"/>
<keyword evidence="1" id="KW-0732">Signal</keyword>
<dbReference type="Proteomes" id="UP000002247">
    <property type="component" value="Chromosome"/>
</dbReference>
<dbReference type="EMBL" id="CP001958">
    <property type="protein sequence ID" value="ADG98326.1"/>
    <property type="molecule type" value="Genomic_DNA"/>
</dbReference>
<accession>D6Z8P6</accession>
<reference evidence="2 3" key="1">
    <citation type="journal article" date="2010" name="Stand. Genomic Sci.">
        <title>Complete genome sequence of Segniliparus rotundus type strain (CDC 1076).</title>
        <authorList>
            <person name="Sikorski J."/>
            <person name="Lapidus A."/>
            <person name="Copeland A."/>
            <person name="Misra M."/>
            <person name="Glavina Del Rio T."/>
            <person name="Nolan M."/>
            <person name="Lucas S."/>
            <person name="Chen F."/>
            <person name="Tice H."/>
            <person name="Cheng J.F."/>
            <person name="Jando M."/>
            <person name="Schneider S."/>
            <person name="Bruce D."/>
            <person name="Goodwin L."/>
            <person name="Pitluck S."/>
            <person name="Liolios K."/>
            <person name="Mikhailova N."/>
            <person name="Pati A."/>
            <person name="Ivanova N."/>
            <person name="Mavromatis K."/>
            <person name="Chen A."/>
            <person name="Palaniappan K."/>
            <person name="Chertkov O."/>
            <person name="Land M."/>
            <person name="Hauser L."/>
            <person name="Chang Y.J."/>
            <person name="Jeffries C.D."/>
            <person name="Brettin T."/>
            <person name="Detter J.C."/>
            <person name="Han C."/>
            <person name="Rohde M."/>
            <person name="Goker M."/>
            <person name="Bristow J."/>
            <person name="Eisen J.A."/>
            <person name="Markowitz V."/>
            <person name="Hugenholtz P."/>
            <person name="Kyrpides N.C."/>
            <person name="Klenk H.P."/>
        </authorList>
    </citation>
    <scope>NUCLEOTIDE SEQUENCE [LARGE SCALE GENOMIC DNA]</scope>
    <source>
        <strain evidence="3">ATCC BAA-972 / CDC 1076 / CIP 108378 / DSM 44985 / JCM 13578</strain>
    </source>
</reference>
<evidence type="ECO:0000256" key="1">
    <source>
        <dbReference type="SAM" id="SignalP"/>
    </source>
</evidence>
<proteinExistence type="predicted"/>
<evidence type="ECO:0008006" key="4">
    <source>
        <dbReference type="Google" id="ProtNLM"/>
    </source>
</evidence>
<sequence>MKNMRLAKLAVVTGVAFALSFVAQSLCRSESAFFAQGRSRALGFSSAPVCGRPGDIHTGVCSKLSSHSSSAV</sequence>
<dbReference type="AlphaFoldDB" id="D6Z8P6"/>
<feature type="signal peptide" evidence="1">
    <location>
        <begin position="1"/>
        <end position="18"/>
    </location>
</feature>
<feature type="chain" id="PRO_5038914294" description="Secreted protein" evidence="1">
    <location>
        <begin position="19"/>
        <end position="72"/>
    </location>
</feature>
<gene>
    <name evidence="2" type="ordered locus">Srot_1866</name>
</gene>
<keyword evidence="3" id="KW-1185">Reference proteome</keyword>
<evidence type="ECO:0000313" key="3">
    <source>
        <dbReference type="Proteomes" id="UP000002247"/>
    </source>
</evidence>